<sequence>MASLSLVLRLCLLLLLLLLFPRSSFPLLLQLPSIPSSNATCLIAGWGPTLYFFGDSSDIARAKCPFLLCPFFTSSSLSFFFFVFFFFFYTHTHTHTHSLSLSLHRQSRDILPRFSWLVFDKLDDFPYSAPSSPILPALLRRFSCCSCRGLVNFGLQCPQTLGFPPPHSWLCSSSPTIYSTIIYLLPAIITPTYPNPPVHPITPPPPSPPTFYLPSLSLSLSLPPADSLGFFLPTLYFVFFFQPTDHDLSPFAKVSFPL</sequence>
<evidence type="ECO:0000313" key="3">
    <source>
        <dbReference type="EMBL" id="RDK39868.1"/>
    </source>
</evidence>
<feature type="chain" id="PRO_5016713159" evidence="2">
    <location>
        <begin position="27"/>
        <end position="258"/>
    </location>
</feature>
<keyword evidence="1" id="KW-0472">Membrane</keyword>
<reference evidence="3 4" key="1">
    <citation type="submission" date="2018-07" db="EMBL/GenBank/DDBJ databases">
        <title>Section-level genome sequencing of Aspergillus section Nigri to investigate inter- and intra-species variation.</title>
        <authorList>
            <consortium name="DOE Joint Genome Institute"/>
            <person name="Vesth T.C."/>
            <person name="Nybo J.L."/>
            <person name="Theobald S."/>
            <person name="Frisvad J.C."/>
            <person name="Larsen T.O."/>
            <person name="Nielsen K.F."/>
            <person name="Hoof J.B."/>
            <person name="Brandl J."/>
            <person name="Salamov A."/>
            <person name="Riley R."/>
            <person name="Gladden J.M."/>
            <person name="Phatale P."/>
            <person name="Nielsen M.T."/>
            <person name="Lyhne E.K."/>
            <person name="Kogle M.E."/>
            <person name="Strasser K."/>
            <person name="McDonnell E."/>
            <person name="Barry K."/>
            <person name="Clum A."/>
            <person name="Chen C."/>
            <person name="Nolan M."/>
            <person name="Sandor L."/>
            <person name="Kuo A."/>
            <person name="Lipzen A."/>
            <person name="Hainaut M."/>
            <person name="Drula E."/>
            <person name="Tsang A."/>
            <person name="Magnuson J.K."/>
            <person name="Henrissat B."/>
            <person name="Wiebenga A."/>
            <person name="Simmons B.A."/>
            <person name="Makela M.R."/>
            <person name="De vries R.P."/>
            <person name="Grigoriev I.V."/>
            <person name="Mortensen U.H."/>
            <person name="Baker S.E."/>
            <person name="Andersen M.R."/>
        </authorList>
    </citation>
    <scope>NUCLEOTIDE SEQUENCE [LARGE SCALE GENOMIC DNA]</scope>
    <source>
        <strain evidence="3 4">ATCC 13157</strain>
    </source>
</reference>
<dbReference type="EMBL" id="KZ851859">
    <property type="protein sequence ID" value="RDK39868.1"/>
    <property type="molecule type" value="Genomic_DNA"/>
</dbReference>
<keyword evidence="1" id="KW-1133">Transmembrane helix</keyword>
<accession>A0A370PCF0</accession>
<feature type="signal peptide" evidence="2">
    <location>
        <begin position="1"/>
        <end position="26"/>
    </location>
</feature>
<feature type="transmembrane region" description="Helical" evidence="1">
    <location>
        <begin position="34"/>
        <end position="54"/>
    </location>
</feature>
<organism evidence="3 4">
    <name type="scientific">Aspergillus phoenicis ATCC 13157</name>
    <dbReference type="NCBI Taxonomy" id="1353007"/>
    <lineage>
        <taxon>Eukaryota</taxon>
        <taxon>Fungi</taxon>
        <taxon>Dikarya</taxon>
        <taxon>Ascomycota</taxon>
        <taxon>Pezizomycotina</taxon>
        <taxon>Eurotiomycetes</taxon>
        <taxon>Eurotiomycetidae</taxon>
        <taxon>Eurotiales</taxon>
        <taxon>Aspergillaceae</taxon>
        <taxon>Aspergillus</taxon>
    </lineage>
</organism>
<gene>
    <name evidence="3" type="ORF">M752DRAFT_45428</name>
</gene>
<dbReference type="Proteomes" id="UP000254937">
    <property type="component" value="Unassembled WGS sequence"/>
</dbReference>
<keyword evidence="1" id="KW-0812">Transmembrane</keyword>
<protein>
    <submittedName>
        <fullName evidence="3">Uncharacterized protein</fullName>
    </submittedName>
</protein>
<keyword evidence="4" id="KW-1185">Reference proteome</keyword>
<dbReference type="AlphaFoldDB" id="A0A370PCF0"/>
<evidence type="ECO:0000256" key="2">
    <source>
        <dbReference type="SAM" id="SignalP"/>
    </source>
</evidence>
<evidence type="ECO:0000256" key="1">
    <source>
        <dbReference type="SAM" id="Phobius"/>
    </source>
</evidence>
<proteinExistence type="predicted"/>
<name>A0A370PCF0_ASPPH</name>
<keyword evidence="2" id="KW-0732">Signal</keyword>
<feature type="transmembrane region" description="Helical" evidence="1">
    <location>
        <begin position="66"/>
        <end position="89"/>
    </location>
</feature>
<evidence type="ECO:0000313" key="4">
    <source>
        <dbReference type="Proteomes" id="UP000254937"/>
    </source>
</evidence>